<dbReference type="Proteomes" id="UP000015354">
    <property type="component" value="Unassembled WGS sequence"/>
</dbReference>
<evidence type="ECO:0000256" key="1">
    <source>
        <dbReference type="SAM" id="MobiDB-lite"/>
    </source>
</evidence>
<protein>
    <submittedName>
        <fullName evidence="2">Uncharacterized protein</fullName>
    </submittedName>
</protein>
<feature type="compositionally biased region" description="Basic and acidic residues" evidence="1">
    <location>
        <begin position="76"/>
        <end position="86"/>
    </location>
</feature>
<accession>S9UY68</accession>
<sequence>MEALNERIATIRRVNAAVTEPPQTSGGDACGGSPARPRNALLLGSTLCSDLSTFIATPRPSAAAEGPTVSATLPPDTKEGEGHARGESSAPAPSAFQVHAAQEILELIDPATHVADALTPAPPAGIQLLQRDQQATRATLSTSTSPSLRQLDVNVLPSPTLDGVLSGLSRSATRSIHLDTRRQRESCLSQQDKEDKTSNADTTETHIRQEGETNFRALIHHLKSDFNGSQTASADGSQTSMLQRGNRVITIPMSPLQSPFFSSLSAGHSPGPPRITLVKRARPFWSSEGEEDIL</sequence>
<dbReference type="EMBL" id="ATMH01012042">
    <property type="protein sequence ID" value="EPY15485.1"/>
    <property type="molecule type" value="Genomic_DNA"/>
</dbReference>
<evidence type="ECO:0000313" key="2">
    <source>
        <dbReference type="EMBL" id="EPY15485.1"/>
    </source>
</evidence>
<proteinExistence type="predicted"/>
<reference evidence="2 3" key="1">
    <citation type="journal article" date="2013" name="PLoS ONE">
        <title>Predicting the Proteins of Angomonas deanei, Strigomonas culicis and Their Respective Endosymbionts Reveals New Aspects of the Trypanosomatidae Family.</title>
        <authorList>
            <person name="Motta M.C."/>
            <person name="Martins A.C."/>
            <person name="de Souza S.S."/>
            <person name="Catta-Preta C.M."/>
            <person name="Silva R."/>
            <person name="Klein C.C."/>
            <person name="de Almeida L.G."/>
            <person name="de Lima Cunha O."/>
            <person name="Ciapina L.P."/>
            <person name="Brocchi M."/>
            <person name="Colabardini A.C."/>
            <person name="de Araujo Lima B."/>
            <person name="Machado C.R."/>
            <person name="de Almeida Soares C.M."/>
            <person name="Probst C.M."/>
            <person name="de Menezes C.B."/>
            <person name="Thompson C.E."/>
            <person name="Bartholomeu D.C."/>
            <person name="Gradia D.F."/>
            <person name="Pavoni D.P."/>
            <person name="Grisard E.C."/>
            <person name="Fantinatti-Garboggini F."/>
            <person name="Marchini F.K."/>
            <person name="Rodrigues-Luiz G.F."/>
            <person name="Wagner G."/>
            <person name="Goldman G.H."/>
            <person name="Fietto J.L."/>
            <person name="Elias M.C."/>
            <person name="Goldman M.H."/>
            <person name="Sagot M.F."/>
            <person name="Pereira M."/>
            <person name="Stoco P.H."/>
            <person name="de Mendonca-Neto R.P."/>
            <person name="Teixeira S.M."/>
            <person name="Maciel T.E."/>
            <person name="de Oliveira Mendes T.A."/>
            <person name="Urmenyi T.P."/>
            <person name="de Souza W."/>
            <person name="Schenkman S."/>
            <person name="de Vasconcelos A.T."/>
        </authorList>
    </citation>
    <scope>NUCLEOTIDE SEQUENCE [LARGE SCALE GENOMIC DNA]</scope>
</reference>
<organism evidence="2 3">
    <name type="scientific">Strigomonas culicis</name>
    <dbReference type="NCBI Taxonomy" id="28005"/>
    <lineage>
        <taxon>Eukaryota</taxon>
        <taxon>Discoba</taxon>
        <taxon>Euglenozoa</taxon>
        <taxon>Kinetoplastea</taxon>
        <taxon>Metakinetoplastina</taxon>
        <taxon>Trypanosomatida</taxon>
        <taxon>Trypanosomatidae</taxon>
        <taxon>Strigomonadinae</taxon>
        <taxon>Strigomonas</taxon>
    </lineage>
</organism>
<feature type="region of interest" description="Disordered" evidence="1">
    <location>
        <begin position="59"/>
        <end position="93"/>
    </location>
</feature>
<comment type="caution">
    <text evidence="2">The sequence shown here is derived from an EMBL/GenBank/DDBJ whole genome shotgun (WGS) entry which is preliminary data.</text>
</comment>
<name>S9UY68_9TRYP</name>
<gene>
    <name evidence="2" type="ORF">STCU_11989</name>
</gene>
<evidence type="ECO:0000313" key="3">
    <source>
        <dbReference type="Proteomes" id="UP000015354"/>
    </source>
</evidence>
<keyword evidence="3" id="KW-1185">Reference proteome</keyword>
<dbReference type="AlphaFoldDB" id="S9UY68"/>
<feature type="region of interest" description="Disordered" evidence="1">
    <location>
        <begin position="176"/>
        <end position="208"/>
    </location>
</feature>